<keyword evidence="7" id="KW-1015">Disulfide bond</keyword>
<keyword evidence="11" id="KW-1185">Reference proteome</keyword>
<evidence type="ECO:0000256" key="8">
    <source>
        <dbReference type="ARBA" id="ARBA00029586"/>
    </source>
</evidence>
<sequence length="145" mass="14431">MAAEILPSEGSIDRRTVLRGAAIGGGVVALGGMLTACGSQGSAGAGGTVPTGKVALSKVPVGGGIVLPAQNVAITQPTAGEYKVFDGNCTHQNCPVSEVTNDGIKCPCHSGYYDPSTGAAIAGPPKDPLKEVPFHIEGNELVFGS</sequence>
<keyword evidence="5" id="KW-0408">Iron</keyword>
<dbReference type="Proteomes" id="UP001525379">
    <property type="component" value="Unassembled WGS sequence"/>
</dbReference>
<dbReference type="CDD" id="cd03467">
    <property type="entry name" value="Rieske"/>
    <property type="match status" value="1"/>
</dbReference>
<evidence type="ECO:0000256" key="7">
    <source>
        <dbReference type="ARBA" id="ARBA00023157"/>
    </source>
</evidence>
<dbReference type="PROSITE" id="PS51296">
    <property type="entry name" value="RIESKE"/>
    <property type="match status" value="1"/>
</dbReference>
<feature type="domain" description="Rieske" evidence="9">
    <location>
        <begin position="51"/>
        <end position="143"/>
    </location>
</feature>
<proteinExistence type="predicted"/>
<evidence type="ECO:0000256" key="3">
    <source>
        <dbReference type="ARBA" id="ARBA00022714"/>
    </source>
</evidence>
<evidence type="ECO:0000259" key="9">
    <source>
        <dbReference type="PROSITE" id="PS51296"/>
    </source>
</evidence>
<name>A0ABT2HW73_9MICO</name>
<dbReference type="InterPro" id="IPR014349">
    <property type="entry name" value="Rieske_Fe-S_prot"/>
</dbReference>
<gene>
    <name evidence="10" type="ORF">M3D15_04385</name>
</gene>
<dbReference type="RefSeq" id="WP_260104039.1">
    <property type="nucleotide sequence ID" value="NZ_JALXSQ010000012.1"/>
</dbReference>
<dbReference type="InterPro" id="IPR017941">
    <property type="entry name" value="Rieske_2Fe-2S"/>
</dbReference>
<dbReference type="SUPFAM" id="SSF50022">
    <property type="entry name" value="ISP domain"/>
    <property type="match status" value="1"/>
</dbReference>
<evidence type="ECO:0000256" key="5">
    <source>
        <dbReference type="ARBA" id="ARBA00023004"/>
    </source>
</evidence>
<organism evidence="10 11">
    <name type="scientific">Pseudoclavibacter albus</name>
    <dbReference type="NCBI Taxonomy" id="272241"/>
    <lineage>
        <taxon>Bacteria</taxon>
        <taxon>Bacillati</taxon>
        <taxon>Actinomycetota</taxon>
        <taxon>Actinomycetes</taxon>
        <taxon>Micrococcales</taxon>
        <taxon>Microbacteriaceae</taxon>
        <taxon>Pseudoclavibacter</taxon>
    </lineage>
</organism>
<keyword evidence="3" id="KW-0001">2Fe-2S</keyword>
<evidence type="ECO:0000313" key="10">
    <source>
        <dbReference type="EMBL" id="MCT2042572.1"/>
    </source>
</evidence>
<dbReference type="InterPro" id="IPR006311">
    <property type="entry name" value="TAT_signal"/>
</dbReference>
<protein>
    <recommendedName>
        <fullName evidence="2">Cytochrome bc1 complex Rieske iron-sulfur subunit</fullName>
    </recommendedName>
    <alternativeName>
        <fullName evidence="8">Cytochrome bc1 reductase complex subunit QcrA</fullName>
    </alternativeName>
</protein>
<dbReference type="PANTHER" id="PTHR10134">
    <property type="entry name" value="CYTOCHROME B-C1 COMPLEX SUBUNIT RIESKE, MITOCHONDRIAL"/>
    <property type="match status" value="1"/>
</dbReference>
<dbReference type="EMBL" id="JALXSQ010000012">
    <property type="protein sequence ID" value="MCT2042572.1"/>
    <property type="molecule type" value="Genomic_DNA"/>
</dbReference>
<reference evidence="10 11" key="1">
    <citation type="submission" date="2022-04" db="EMBL/GenBank/DDBJ databases">
        <title>Human microbiome associated bacterial genomes.</title>
        <authorList>
            <person name="Sandstrom S."/>
            <person name="Salamzade R."/>
            <person name="Kalan L.R."/>
        </authorList>
    </citation>
    <scope>NUCLEOTIDE SEQUENCE [LARGE SCALE GENOMIC DNA]</scope>
    <source>
        <strain evidence="11">p3-SID1799</strain>
    </source>
</reference>
<evidence type="ECO:0000313" key="11">
    <source>
        <dbReference type="Proteomes" id="UP001525379"/>
    </source>
</evidence>
<dbReference type="Pfam" id="PF00355">
    <property type="entry name" value="Rieske"/>
    <property type="match status" value="1"/>
</dbReference>
<evidence type="ECO:0000256" key="4">
    <source>
        <dbReference type="ARBA" id="ARBA00022723"/>
    </source>
</evidence>
<comment type="function">
    <text evidence="1">Iron-sulfur subunit of the cytochrome bc1 complex, an essential component of the respiratory electron transport chain required for ATP synthesis. The bc1 complex catalyzes the oxidation of menaquinol and the reduction of cytochrome c in the respiratory chain. The bc1 complex operates through a Q-cycle mechanism that couples electron transfer to generation of the proton gradient that drives ATP synthesis.</text>
</comment>
<dbReference type="InterPro" id="IPR036922">
    <property type="entry name" value="Rieske_2Fe-2S_sf"/>
</dbReference>
<comment type="caution">
    <text evidence="10">The sequence shown here is derived from an EMBL/GenBank/DDBJ whole genome shotgun (WGS) entry which is preliminary data.</text>
</comment>
<keyword evidence="6" id="KW-0411">Iron-sulfur</keyword>
<dbReference type="PROSITE" id="PS51318">
    <property type="entry name" value="TAT"/>
    <property type="match status" value="1"/>
</dbReference>
<evidence type="ECO:0000256" key="6">
    <source>
        <dbReference type="ARBA" id="ARBA00023014"/>
    </source>
</evidence>
<accession>A0ABT2HW73</accession>
<keyword evidence="4" id="KW-0479">Metal-binding</keyword>
<evidence type="ECO:0000256" key="1">
    <source>
        <dbReference type="ARBA" id="ARBA00002494"/>
    </source>
</evidence>
<evidence type="ECO:0000256" key="2">
    <source>
        <dbReference type="ARBA" id="ARBA00015816"/>
    </source>
</evidence>
<dbReference type="Gene3D" id="2.102.10.10">
    <property type="entry name" value="Rieske [2Fe-2S] iron-sulphur domain"/>
    <property type="match status" value="1"/>
</dbReference>